<evidence type="ECO:0000313" key="4">
    <source>
        <dbReference type="Proteomes" id="UP001597118"/>
    </source>
</evidence>
<dbReference type="InterPro" id="IPR029058">
    <property type="entry name" value="AB_hydrolase_fold"/>
</dbReference>
<gene>
    <name evidence="3" type="ORF">ACFSAH_09420</name>
</gene>
<evidence type="ECO:0000259" key="2">
    <source>
        <dbReference type="Pfam" id="PF13026"/>
    </source>
</evidence>
<dbReference type="InterPro" id="IPR024981">
    <property type="entry name" value="DUF3887"/>
</dbReference>
<dbReference type="PANTHER" id="PTHR43265">
    <property type="entry name" value="ESTERASE ESTD"/>
    <property type="match status" value="1"/>
</dbReference>
<feature type="domain" description="Serine aminopeptidase S33" evidence="1">
    <location>
        <begin position="230"/>
        <end position="405"/>
    </location>
</feature>
<reference evidence="4" key="1">
    <citation type="journal article" date="2019" name="Int. J. Syst. Evol. Microbiol.">
        <title>The Global Catalogue of Microorganisms (GCM) 10K type strain sequencing project: providing services to taxonomists for standard genome sequencing and annotation.</title>
        <authorList>
            <consortium name="The Broad Institute Genomics Platform"/>
            <consortium name="The Broad Institute Genome Sequencing Center for Infectious Disease"/>
            <person name="Wu L."/>
            <person name="Ma J."/>
        </authorList>
    </citation>
    <scope>NUCLEOTIDE SEQUENCE [LARGE SCALE GENOMIC DNA]</scope>
    <source>
        <strain evidence="4">CCUG 53762</strain>
    </source>
</reference>
<evidence type="ECO:0000259" key="1">
    <source>
        <dbReference type="Pfam" id="PF12146"/>
    </source>
</evidence>
<dbReference type="SUPFAM" id="SSF53474">
    <property type="entry name" value="alpha/beta-Hydrolases"/>
    <property type="match status" value="1"/>
</dbReference>
<dbReference type="Gene3D" id="3.40.50.1820">
    <property type="entry name" value="alpha/beta hydrolase"/>
    <property type="match status" value="1"/>
</dbReference>
<dbReference type="Pfam" id="PF12146">
    <property type="entry name" value="Hydrolase_4"/>
    <property type="match status" value="1"/>
</dbReference>
<dbReference type="EMBL" id="JBHUDG010000014">
    <property type="protein sequence ID" value="MFD1630097.1"/>
    <property type="molecule type" value="Genomic_DNA"/>
</dbReference>
<organism evidence="3 4">
    <name type="scientific">Pseudopedobacter beijingensis</name>
    <dbReference type="NCBI Taxonomy" id="1207056"/>
    <lineage>
        <taxon>Bacteria</taxon>
        <taxon>Pseudomonadati</taxon>
        <taxon>Bacteroidota</taxon>
        <taxon>Sphingobacteriia</taxon>
        <taxon>Sphingobacteriales</taxon>
        <taxon>Sphingobacteriaceae</taxon>
        <taxon>Pseudopedobacter</taxon>
    </lineage>
</organism>
<dbReference type="Proteomes" id="UP001597118">
    <property type="component" value="Unassembled WGS sequence"/>
</dbReference>
<accession>A0ABW4IDS0</accession>
<dbReference type="Pfam" id="PF13026">
    <property type="entry name" value="DUF3887"/>
    <property type="match status" value="1"/>
</dbReference>
<proteinExistence type="predicted"/>
<keyword evidence="4" id="KW-1185">Reference proteome</keyword>
<feature type="domain" description="DUF3887" evidence="2">
    <location>
        <begin position="31"/>
        <end position="119"/>
    </location>
</feature>
<name>A0ABW4IDS0_9SPHI</name>
<sequence length="442" mass="49369">MKKTLSVLFFLLIIGKTTFSQGFFTYIDLSTHFFETLNEGKFADAQAFFDASAQEKVTPQTLENMWKQITAQLGAYESINGAQNKSQNDLQSVILDCKFKRDSQPFQFIFNKENKMVGFFIVPKMNVPQYKPAAYTDTTSFKESFITIKSGEFDLPGMLTLPKKGEKFPLVIFVHGSGPSDMDETVGQNKPFKDLAAGFAGKGIASIRYVKRTMLYPQSFNDKAYTLKEEVTDDLEQVITYAQSLPEIDQSKIYIFGHSLGGMIAPKVAAKNTALKGIIIAAAPARTFNTVFTEQLEYLKSKSQDTSAASKKAFEDAIKESKQASALKPNTLKPDSLINGLPVSYLLDINSLNQVATAKKLNTRIMVIQGGNDYQSTTADYQLWNTALKNKKNVTLKLYPMLNHLFSFVNEKGTGMQYQQPGNVDEVVVNDVSDWILENKDK</sequence>
<dbReference type="RefSeq" id="WP_379662475.1">
    <property type="nucleotide sequence ID" value="NZ_JBHUDG010000014.1"/>
</dbReference>
<protein>
    <submittedName>
        <fullName evidence="3">DUF3887 domain-containing protein</fullName>
    </submittedName>
</protein>
<dbReference type="InterPro" id="IPR053145">
    <property type="entry name" value="AB_hydrolase_Est10"/>
</dbReference>
<comment type="caution">
    <text evidence="3">The sequence shown here is derived from an EMBL/GenBank/DDBJ whole genome shotgun (WGS) entry which is preliminary data.</text>
</comment>
<evidence type="ECO:0000313" key="3">
    <source>
        <dbReference type="EMBL" id="MFD1630097.1"/>
    </source>
</evidence>
<dbReference type="Gene3D" id="3.10.450.590">
    <property type="match status" value="1"/>
</dbReference>
<dbReference type="PANTHER" id="PTHR43265:SF1">
    <property type="entry name" value="ESTERASE ESTD"/>
    <property type="match status" value="1"/>
</dbReference>
<dbReference type="InterPro" id="IPR022742">
    <property type="entry name" value="Hydrolase_4"/>
</dbReference>